<comment type="similarity">
    <text evidence="1">Belongs to the metallo-dependent hydrolases superfamily. TatD-type hydrolase family.</text>
</comment>
<dbReference type="AlphaFoldDB" id="A0A1R1XQU6"/>
<dbReference type="PIRSF" id="PIRSF005902">
    <property type="entry name" value="DNase_TatD"/>
    <property type="match status" value="1"/>
</dbReference>
<dbReference type="EMBL" id="LSSN01002169">
    <property type="protein sequence ID" value="OMJ16985.1"/>
    <property type="molecule type" value="Genomic_DNA"/>
</dbReference>
<dbReference type="Proteomes" id="UP000187283">
    <property type="component" value="Unassembled WGS sequence"/>
</dbReference>
<keyword evidence="3 5" id="KW-0479">Metal-binding</keyword>
<dbReference type="GO" id="GO:0005829">
    <property type="term" value="C:cytosol"/>
    <property type="evidence" value="ECO:0007669"/>
    <property type="project" value="TreeGrafter"/>
</dbReference>
<comment type="caution">
    <text evidence="7">The sequence shown here is derived from an EMBL/GenBank/DDBJ whole genome shotgun (WGS) entry which is preliminary data.</text>
</comment>
<sequence>MFLHNRNTGTDFVTMIKQNRHRFTSGVVHSFTGSLEEMLELVNLDLYIGINGCSLKTEDNLAVAKQIPENRLMIETDCPYCDIKKTHASYKYLHMAPQSHVDPREHSGSHGSNDTTSNAPKNVNTDDTVVSDEMWLNPPSKLKNKYQPGLMVKGRNEPFTIRQVLRVLANIRNQDETQLAHIVYENTKRVFFPLSLQNSST</sequence>
<protein>
    <submittedName>
        <fullName evidence="7">Putative deoxyribonuclease TATDN1</fullName>
    </submittedName>
</protein>
<dbReference type="PROSITE" id="PS01091">
    <property type="entry name" value="TATD_3"/>
    <property type="match status" value="1"/>
</dbReference>
<evidence type="ECO:0000256" key="1">
    <source>
        <dbReference type="ARBA" id="ARBA00009275"/>
    </source>
</evidence>
<organism evidence="7 8">
    <name type="scientific">Smittium culicis</name>
    <dbReference type="NCBI Taxonomy" id="133412"/>
    <lineage>
        <taxon>Eukaryota</taxon>
        <taxon>Fungi</taxon>
        <taxon>Fungi incertae sedis</taxon>
        <taxon>Zoopagomycota</taxon>
        <taxon>Kickxellomycotina</taxon>
        <taxon>Harpellomycetes</taxon>
        <taxon>Harpellales</taxon>
        <taxon>Legeriomycetaceae</taxon>
        <taxon>Smittium</taxon>
    </lineage>
</organism>
<evidence type="ECO:0000313" key="7">
    <source>
        <dbReference type="EMBL" id="OMJ16985.1"/>
    </source>
</evidence>
<evidence type="ECO:0000256" key="2">
    <source>
        <dbReference type="ARBA" id="ARBA00022722"/>
    </source>
</evidence>
<keyword evidence="8" id="KW-1185">Reference proteome</keyword>
<dbReference type="InterPro" id="IPR050891">
    <property type="entry name" value="TatD-type_Hydrolase"/>
</dbReference>
<dbReference type="InterPro" id="IPR018228">
    <property type="entry name" value="DNase_TatD-rel_CS"/>
</dbReference>
<dbReference type="PANTHER" id="PTHR10060">
    <property type="entry name" value="TATD FAMILY DEOXYRIBONUCLEASE"/>
    <property type="match status" value="1"/>
</dbReference>
<accession>A0A1R1XQU6</accession>
<feature type="region of interest" description="Disordered" evidence="6">
    <location>
        <begin position="99"/>
        <end position="125"/>
    </location>
</feature>
<reference evidence="7 8" key="1">
    <citation type="submission" date="2017-01" db="EMBL/GenBank/DDBJ databases">
        <authorList>
            <person name="Mah S.A."/>
            <person name="Swanson W.J."/>
            <person name="Moy G.W."/>
            <person name="Vacquier V.D."/>
        </authorList>
    </citation>
    <scope>NUCLEOTIDE SEQUENCE [LARGE SCALE GENOMIC DNA]</scope>
    <source>
        <strain evidence="7 8">GSMNP</strain>
    </source>
</reference>
<gene>
    <name evidence="7" type="ORF">AYI70_g6261</name>
</gene>
<evidence type="ECO:0000256" key="6">
    <source>
        <dbReference type="SAM" id="MobiDB-lite"/>
    </source>
</evidence>
<feature type="binding site" evidence="5">
    <location>
        <position position="4"/>
    </location>
    <ligand>
        <name>a divalent metal cation</name>
        <dbReference type="ChEBI" id="CHEBI:60240"/>
        <label>2</label>
    </ligand>
</feature>
<dbReference type="GO" id="GO:0046872">
    <property type="term" value="F:metal ion binding"/>
    <property type="evidence" value="ECO:0007669"/>
    <property type="project" value="UniProtKB-KW"/>
</dbReference>
<dbReference type="SUPFAM" id="SSF51556">
    <property type="entry name" value="Metallo-dependent hydrolases"/>
    <property type="match status" value="1"/>
</dbReference>
<dbReference type="OrthoDB" id="6079689at2759"/>
<dbReference type="GO" id="GO:0008296">
    <property type="term" value="F:3'-5'-DNA exonuclease activity"/>
    <property type="evidence" value="ECO:0007669"/>
    <property type="project" value="TreeGrafter"/>
</dbReference>
<dbReference type="Pfam" id="PF01026">
    <property type="entry name" value="TatD_DNase"/>
    <property type="match status" value="1"/>
</dbReference>
<evidence type="ECO:0000256" key="4">
    <source>
        <dbReference type="ARBA" id="ARBA00022801"/>
    </source>
</evidence>
<keyword evidence="2" id="KW-0540">Nuclease</keyword>
<dbReference type="InterPro" id="IPR001130">
    <property type="entry name" value="TatD-like"/>
</dbReference>
<dbReference type="Gene3D" id="3.20.20.140">
    <property type="entry name" value="Metal-dependent hydrolases"/>
    <property type="match status" value="1"/>
</dbReference>
<proteinExistence type="inferred from homology"/>
<evidence type="ECO:0000256" key="3">
    <source>
        <dbReference type="ARBA" id="ARBA00022723"/>
    </source>
</evidence>
<keyword evidence="4" id="KW-0378">Hydrolase</keyword>
<evidence type="ECO:0000256" key="5">
    <source>
        <dbReference type="PIRSR" id="PIRSR005902-1"/>
    </source>
</evidence>
<feature type="binding site" evidence="5">
    <location>
        <position position="77"/>
    </location>
    <ligand>
        <name>a divalent metal cation</name>
        <dbReference type="ChEBI" id="CHEBI:60240"/>
        <label>1</label>
    </ligand>
</feature>
<dbReference type="InterPro" id="IPR032466">
    <property type="entry name" value="Metal_Hydrolase"/>
</dbReference>
<evidence type="ECO:0000313" key="8">
    <source>
        <dbReference type="Proteomes" id="UP000187283"/>
    </source>
</evidence>
<dbReference type="PANTHER" id="PTHR10060:SF15">
    <property type="entry name" value="DEOXYRIBONUCLEASE TATDN1"/>
    <property type="match status" value="1"/>
</dbReference>
<name>A0A1R1XQU6_9FUNG</name>
<dbReference type="STRING" id="133412.A0A1R1XQU6"/>
<feature type="compositionally biased region" description="Polar residues" evidence="6">
    <location>
        <begin position="109"/>
        <end position="125"/>
    </location>
</feature>
<feature type="binding site" evidence="5">
    <location>
        <position position="29"/>
    </location>
    <ligand>
        <name>a divalent metal cation</name>
        <dbReference type="ChEBI" id="CHEBI:60240"/>
        <label>2</label>
    </ligand>
</feature>